<dbReference type="AlphaFoldDB" id="N6TKY8"/>
<evidence type="ECO:0000256" key="1">
    <source>
        <dbReference type="RuleBase" id="RU363019"/>
    </source>
</evidence>
<dbReference type="HOGENOM" id="CLU_1322119_0_0_1"/>
<comment type="function">
    <text evidence="1">PPIases accelerate the folding of proteins. It catalyzes the cis-trans isomerization of proline imidic peptide bonds in oligopeptides.</text>
</comment>
<dbReference type="Pfam" id="PF00160">
    <property type="entry name" value="Pro_isomerase"/>
    <property type="match status" value="1"/>
</dbReference>
<proteinExistence type="inferred from homology"/>
<name>N6TKY8_DENPD</name>
<dbReference type="InterPro" id="IPR002130">
    <property type="entry name" value="Cyclophilin-type_PPIase_dom"/>
</dbReference>
<reference evidence="2" key="1">
    <citation type="journal article" date="2013" name="Genome Biol.">
        <title>Draft genome of the mountain pine beetle, Dendroctonus ponderosae Hopkins, a major forest pest.</title>
        <authorList>
            <person name="Keeling C.I."/>
            <person name="Yuen M.M."/>
            <person name="Liao N.Y."/>
            <person name="Docking T.R."/>
            <person name="Chan S.K."/>
            <person name="Taylor G.A."/>
            <person name="Palmquist D.L."/>
            <person name="Jackman S.D."/>
            <person name="Nguyen A."/>
            <person name="Li M."/>
            <person name="Henderson H."/>
            <person name="Janes J.K."/>
            <person name="Zhao Y."/>
            <person name="Pandoh P."/>
            <person name="Moore R."/>
            <person name="Sperling F.A."/>
            <person name="Huber D.P."/>
            <person name="Birol I."/>
            <person name="Jones S.J."/>
            <person name="Bohlmann J."/>
        </authorList>
    </citation>
    <scope>NUCLEOTIDE SEQUENCE</scope>
</reference>
<evidence type="ECO:0000313" key="2">
    <source>
        <dbReference type="EMBL" id="ENN78608.1"/>
    </source>
</evidence>
<dbReference type="InterPro" id="IPR038792">
    <property type="entry name" value="CFAP97D1/2"/>
</dbReference>
<comment type="catalytic activity">
    <reaction evidence="1">
        <text>[protein]-peptidylproline (omega=180) = [protein]-peptidylproline (omega=0)</text>
        <dbReference type="Rhea" id="RHEA:16237"/>
        <dbReference type="Rhea" id="RHEA-COMP:10747"/>
        <dbReference type="Rhea" id="RHEA-COMP:10748"/>
        <dbReference type="ChEBI" id="CHEBI:83833"/>
        <dbReference type="ChEBI" id="CHEBI:83834"/>
        <dbReference type="EC" id="5.2.1.8"/>
    </reaction>
</comment>
<keyword evidence="1" id="KW-0413">Isomerase</keyword>
<dbReference type="PANTHER" id="PTHR33768">
    <property type="entry name" value="MIP11318P"/>
    <property type="match status" value="1"/>
</dbReference>
<dbReference type="OrthoDB" id="193499at2759"/>
<dbReference type="PANTHER" id="PTHR33768:SF3">
    <property type="entry name" value="MIP11318P"/>
    <property type="match status" value="1"/>
</dbReference>
<dbReference type="EC" id="5.2.1.8" evidence="1"/>
<dbReference type="GO" id="GO:0003755">
    <property type="term" value="F:peptidyl-prolyl cis-trans isomerase activity"/>
    <property type="evidence" value="ECO:0007669"/>
    <property type="project" value="UniProtKB-UniRule"/>
</dbReference>
<organism evidence="2">
    <name type="scientific">Dendroctonus ponderosae</name>
    <name type="common">Mountain pine beetle</name>
    <dbReference type="NCBI Taxonomy" id="77166"/>
    <lineage>
        <taxon>Eukaryota</taxon>
        <taxon>Metazoa</taxon>
        <taxon>Ecdysozoa</taxon>
        <taxon>Arthropoda</taxon>
        <taxon>Hexapoda</taxon>
        <taxon>Insecta</taxon>
        <taxon>Pterygota</taxon>
        <taxon>Neoptera</taxon>
        <taxon>Endopterygota</taxon>
        <taxon>Coleoptera</taxon>
        <taxon>Polyphaga</taxon>
        <taxon>Cucujiformia</taxon>
        <taxon>Curculionidae</taxon>
        <taxon>Scolytinae</taxon>
        <taxon>Dendroctonus</taxon>
    </lineage>
</organism>
<comment type="similarity">
    <text evidence="1">Belongs to the cyclophilin-type PPIase family.</text>
</comment>
<protein>
    <recommendedName>
        <fullName evidence="1">Peptidyl-prolyl cis-trans isomerase</fullName>
        <shortName evidence="1">PPIase</shortName>
        <ecNumber evidence="1">5.2.1.8</ecNumber>
    </recommendedName>
</protein>
<dbReference type="EMBL" id="KB740857">
    <property type="protein sequence ID" value="ENN78608.1"/>
    <property type="molecule type" value="Genomic_DNA"/>
</dbReference>
<gene>
    <name evidence="2" type="ORF">YQE_04912</name>
</gene>
<dbReference type="PROSITE" id="PS50072">
    <property type="entry name" value="CSA_PPIASE_2"/>
    <property type="match status" value="1"/>
</dbReference>
<accession>N6TKY8</accession>
<dbReference type="SUPFAM" id="SSF50891">
    <property type="entry name" value="Cyclophilin-like"/>
    <property type="match status" value="1"/>
</dbReference>
<sequence length="208" mass="24252">MKTHRKFTPAKIPRYLPGQVADNYLQDDLSSFNIHRLRVFNAKPLVDCRPPKLNPFTCLNRKRMLEDALRCRRIDKDNKELLKKITTINRVGGRIDSYNPQAYRRINKWSAYNRDMEKLDLKNFALFQLLKDPVSVLSMKRVGWAENNSQFCITFKKMERLDHKNVVFGNVIKGNDVLMNIQYYGRKIGKPLEAIIISDCGECDVAAE</sequence>
<dbReference type="PRINTS" id="PR00153">
    <property type="entry name" value="CSAPPISMRASE"/>
</dbReference>
<keyword evidence="1" id="KW-0697">Rotamase</keyword>
<dbReference type="Gene3D" id="2.40.100.10">
    <property type="entry name" value="Cyclophilin-like"/>
    <property type="match status" value="1"/>
</dbReference>
<feature type="non-terminal residue" evidence="2">
    <location>
        <position position="1"/>
    </location>
</feature>
<dbReference type="InterPro" id="IPR029000">
    <property type="entry name" value="Cyclophilin-like_dom_sf"/>
</dbReference>